<keyword evidence="5 6" id="KW-0472">Membrane</keyword>
<organism evidence="8 9">
    <name type="scientific">Mesorhizobium muleiense</name>
    <dbReference type="NCBI Taxonomy" id="1004279"/>
    <lineage>
        <taxon>Bacteria</taxon>
        <taxon>Pseudomonadati</taxon>
        <taxon>Pseudomonadota</taxon>
        <taxon>Alphaproteobacteria</taxon>
        <taxon>Hyphomicrobiales</taxon>
        <taxon>Phyllobacteriaceae</taxon>
        <taxon>Mesorhizobium</taxon>
    </lineage>
</organism>
<feature type="transmembrane region" description="Helical" evidence="6">
    <location>
        <begin position="187"/>
        <end position="209"/>
    </location>
</feature>
<dbReference type="AlphaFoldDB" id="A0A1G8XW15"/>
<evidence type="ECO:0000256" key="6">
    <source>
        <dbReference type="SAM" id="Phobius"/>
    </source>
</evidence>
<dbReference type="GO" id="GO:0022857">
    <property type="term" value="F:transmembrane transporter activity"/>
    <property type="evidence" value="ECO:0007669"/>
    <property type="project" value="InterPro"/>
</dbReference>
<reference evidence="9" key="1">
    <citation type="submission" date="2016-10" db="EMBL/GenBank/DDBJ databases">
        <authorList>
            <person name="Varghese N."/>
            <person name="Submissions S."/>
        </authorList>
    </citation>
    <scope>NUCLEOTIDE SEQUENCE [LARGE SCALE GENOMIC DNA]</scope>
    <source>
        <strain evidence="9">CGMCC 1.11022</strain>
    </source>
</reference>
<evidence type="ECO:0000256" key="4">
    <source>
        <dbReference type="ARBA" id="ARBA00022989"/>
    </source>
</evidence>
<dbReference type="InterPro" id="IPR020846">
    <property type="entry name" value="MFS_dom"/>
</dbReference>
<comment type="subcellular location">
    <subcellularLocation>
        <location evidence="1">Cell membrane</location>
        <topology evidence="1">Multi-pass membrane protein</topology>
    </subcellularLocation>
</comment>
<accession>A0A1G8XW15</accession>
<feature type="transmembrane region" description="Helical" evidence="6">
    <location>
        <begin position="239"/>
        <end position="257"/>
    </location>
</feature>
<dbReference type="Pfam" id="PF07690">
    <property type="entry name" value="MFS_1"/>
    <property type="match status" value="1"/>
</dbReference>
<sequence>MQRDTRLSIALRLGRKEGGRLKVFNADKAGAAGVMLATLVGVAAMSQVFRTIAAIVAPGLQREFGLSTEELGIYAGAFHLSFALAQIPMGLALDLYGVRKTVGSAFLLAVAGALLSFIATGFPVLMLGQLLIGIGCAPAFVGSLFFVSKHFSEKSFARVSGLVLSFSGLGLLATGTPLAWVVEHWGWRSAFVVTGVVAAANLVCILVLVRDDHGKNSGDIAGAIRETLAILKERQTKGIVALALVGYPSYIALRGLWATPLFMERHGFTLTGVGNVLLASSVATLVGPPLFGLVRAKGRSRRYLICASMATSAGIFLILAISANWIVDATMCVALGALTGFTILQFADTKSAYDPQVVGRAFGILNTAAFLGVAILQGATGWVASTASTFSVNQFAAVFAFIAAACLLAMVAFFMLPWPEWEVGSKTDV</sequence>
<gene>
    <name evidence="8" type="ORF">SAMN05428953_11073</name>
</gene>
<feature type="domain" description="Major facilitator superfamily (MFS) profile" evidence="7">
    <location>
        <begin position="34"/>
        <end position="421"/>
    </location>
</feature>
<keyword evidence="9" id="KW-1185">Reference proteome</keyword>
<evidence type="ECO:0000256" key="1">
    <source>
        <dbReference type="ARBA" id="ARBA00004651"/>
    </source>
</evidence>
<dbReference type="RefSeq" id="WP_091595456.1">
    <property type="nucleotide sequence ID" value="NZ_FNEE01000010.1"/>
</dbReference>
<dbReference type="Gene3D" id="1.20.1250.20">
    <property type="entry name" value="MFS general substrate transporter like domains"/>
    <property type="match status" value="2"/>
</dbReference>
<feature type="transmembrane region" description="Helical" evidence="6">
    <location>
        <begin position="269"/>
        <end position="291"/>
    </location>
</feature>
<feature type="transmembrane region" description="Helical" evidence="6">
    <location>
        <begin position="359"/>
        <end position="383"/>
    </location>
</feature>
<feature type="transmembrane region" description="Helical" evidence="6">
    <location>
        <begin position="73"/>
        <end position="93"/>
    </location>
</feature>
<dbReference type="InterPro" id="IPR011701">
    <property type="entry name" value="MFS"/>
</dbReference>
<dbReference type="Proteomes" id="UP000198894">
    <property type="component" value="Unassembled WGS sequence"/>
</dbReference>
<name>A0A1G8XW15_9HYPH</name>
<evidence type="ECO:0000259" key="7">
    <source>
        <dbReference type="PROSITE" id="PS50850"/>
    </source>
</evidence>
<evidence type="ECO:0000256" key="2">
    <source>
        <dbReference type="ARBA" id="ARBA00022475"/>
    </source>
</evidence>
<protein>
    <submittedName>
        <fullName evidence="8">Predicted arabinose efflux permease, MFS family</fullName>
    </submittedName>
</protein>
<feature type="transmembrane region" description="Helical" evidence="6">
    <location>
        <begin position="130"/>
        <end position="147"/>
    </location>
</feature>
<dbReference type="SUPFAM" id="SSF103473">
    <property type="entry name" value="MFS general substrate transporter"/>
    <property type="match status" value="1"/>
</dbReference>
<dbReference type="PANTHER" id="PTHR43124:SF3">
    <property type="entry name" value="CHLORAMPHENICOL EFFLUX PUMP RV0191"/>
    <property type="match status" value="1"/>
</dbReference>
<feature type="transmembrane region" description="Helical" evidence="6">
    <location>
        <begin position="29"/>
        <end position="53"/>
    </location>
</feature>
<evidence type="ECO:0000256" key="3">
    <source>
        <dbReference type="ARBA" id="ARBA00022692"/>
    </source>
</evidence>
<keyword evidence="2" id="KW-1003">Cell membrane</keyword>
<dbReference type="GO" id="GO:0005886">
    <property type="term" value="C:plasma membrane"/>
    <property type="evidence" value="ECO:0007669"/>
    <property type="project" value="UniProtKB-SubCell"/>
</dbReference>
<dbReference type="InterPro" id="IPR036259">
    <property type="entry name" value="MFS_trans_sf"/>
</dbReference>
<evidence type="ECO:0000313" key="8">
    <source>
        <dbReference type="EMBL" id="SDJ94738.1"/>
    </source>
</evidence>
<feature type="transmembrane region" description="Helical" evidence="6">
    <location>
        <begin position="327"/>
        <end position="347"/>
    </location>
</feature>
<feature type="transmembrane region" description="Helical" evidence="6">
    <location>
        <begin position="159"/>
        <end position="181"/>
    </location>
</feature>
<proteinExistence type="predicted"/>
<keyword evidence="4 6" id="KW-1133">Transmembrane helix</keyword>
<dbReference type="EMBL" id="FNEE01000010">
    <property type="protein sequence ID" value="SDJ94738.1"/>
    <property type="molecule type" value="Genomic_DNA"/>
</dbReference>
<evidence type="ECO:0000256" key="5">
    <source>
        <dbReference type="ARBA" id="ARBA00023136"/>
    </source>
</evidence>
<feature type="transmembrane region" description="Helical" evidence="6">
    <location>
        <begin position="395"/>
        <end position="416"/>
    </location>
</feature>
<dbReference type="PROSITE" id="PS50850">
    <property type="entry name" value="MFS"/>
    <property type="match status" value="1"/>
</dbReference>
<dbReference type="InterPro" id="IPR050189">
    <property type="entry name" value="MFS_Efflux_Transporters"/>
</dbReference>
<dbReference type="PANTHER" id="PTHR43124">
    <property type="entry name" value="PURINE EFFLUX PUMP PBUE"/>
    <property type="match status" value="1"/>
</dbReference>
<keyword evidence="3 6" id="KW-0812">Transmembrane</keyword>
<feature type="transmembrane region" description="Helical" evidence="6">
    <location>
        <begin position="105"/>
        <end position="124"/>
    </location>
</feature>
<evidence type="ECO:0000313" key="9">
    <source>
        <dbReference type="Proteomes" id="UP000198894"/>
    </source>
</evidence>